<dbReference type="AlphaFoldDB" id="A0A0C9SLB7"/>
<organism evidence="1 2">
    <name type="scientific">Plicaturopsis crispa FD-325 SS-3</name>
    <dbReference type="NCBI Taxonomy" id="944288"/>
    <lineage>
        <taxon>Eukaryota</taxon>
        <taxon>Fungi</taxon>
        <taxon>Dikarya</taxon>
        <taxon>Basidiomycota</taxon>
        <taxon>Agaricomycotina</taxon>
        <taxon>Agaricomycetes</taxon>
        <taxon>Agaricomycetidae</taxon>
        <taxon>Amylocorticiales</taxon>
        <taxon>Amylocorticiaceae</taxon>
        <taxon>Plicatura</taxon>
        <taxon>Plicaturopsis crispa</taxon>
    </lineage>
</organism>
<name>A0A0C9SLB7_PLICR</name>
<dbReference type="Proteomes" id="UP000053263">
    <property type="component" value="Unassembled WGS sequence"/>
</dbReference>
<proteinExistence type="predicted"/>
<evidence type="ECO:0000313" key="1">
    <source>
        <dbReference type="EMBL" id="KII85206.1"/>
    </source>
</evidence>
<dbReference type="HOGENOM" id="CLU_1366750_0_0_1"/>
<keyword evidence="2" id="KW-1185">Reference proteome</keyword>
<dbReference type="EMBL" id="KN832568">
    <property type="protein sequence ID" value="KII85206.1"/>
    <property type="molecule type" value="Genomic_DNA"/>
</dbReference>
<sequence length="200" mass="22041">MSRQPQPSIETISFDDLAALAEAAEKYQVYAALGPCRRYMQLDTPGHPLSVFRYSTTHGHQSMIETAEKLIPFMSSTMAVEELDKLPKSYALAWTSHHGNWTSTLHTAYSSLFQACTLGCPTDECTASIAGIVSSKLEGNVARLLDLDHICAQAVSVVGPRGRNKSNRYACCSGCKTRLDLWRDETKRAVEGIRSFGSYL</sequence>
<gene>
    <name evidence="1" type="ORF">PLICRDRAFT_335532</name>
</gene>
<accession>A0A0C9SLB7</accession>
<evidence type="ECO:0000313" key="2">
    <source>
        <dbReference type="Proteomes" id="UP000053263"/>
    </source>
</evidence>
<reference evidence="1 2" key="1">
    <citation type="submission" date="2014-06" db="EMBL/GenBank/DDBJ databases">
        <title>Evolutionary Origins and Diversification of the Mycorrhizal Mutualists.</title>
        <authorList>
            <consortium name="DOE Joint Genome Institute"/>
            <consortium name="Mycorrhizal Genomics Consortium"/>
            <person name="Kohler A."/>
            <person name="Kuo A."/>
            <person name="Nagy L.G."/>
            <person name="Floudas D."/>
            <person name="Copeland A."/>
            <person name="Barry K.W."/>
            <person name="Cichocki N."/>
            <person name="Veneault-Fourrey C."/>
            <person name="LaButti K."/>
            <person name="Lindquist E.A."/>
            <person name="Lipzen A."/>
            <person name="Lundell T."/>
            <person name="Morin E."/>
            <person name="Murat C."/>
            <person name="Riley R."/>
            <person name="Ohm R."/>
            <person name="Sun H."/>
            <person name="Tunlid A."/>
            <person name="Henrissat B."/>
            <person name="Grigoriev I.V."/>
            <person name="Hibbett D.S."/>
            <person name="Martin F."/>
        </authorList>
    </citation>
    <scope>NUCLEOTIDE SEQUENCE [LARGE SCALE GENOMIC DNA]</scope>
    <source>
        <strain evidence="1 2">FD-325 SS-3</strain>
    </source>
</reference>
<protein>
    <submittedName>
        <fullName evidence="1">Uncharacterized protein</fullName>
    </submittedName>
</protein>